<feature type="domain" description="Major facilitator superfamily (MFS) profile" evidence="9">
    <location>
        <begin position="24"/>
        <end position="397"/>
    </location>
</feature>
<dbReference type="GO" id="GO:0005886">
    <property type="term" value="C:plasma membrane"/>
    <property type="evidence" value="ECO:0007669"/>
    <property type="project" value="UniProtKB-SubCell"/>
</dbReference>
<feature type="transmembrane region" description="Helical" evidence="8">
    <location>
        <begin position="60"/>
        <end position="78"/>
    </location>
</feature>
<feature type="transmembrane region" description="Helical" evidence="8">
    <location>
        <begin position="176"/>
        <end position="198"/>
    </location>
</feature>
<evidence type="ECO:0000256" key="2">
    <source>
        <dbReference type="ARBA" id="ARBA00008335"/>
    </source>
</evidence>
<feature type="transmembrane region" description="Helical" evidence="8">
    <location>
        <begin position="351"/>
        <end position="371"/>
    </location>
</feature>
<evidence type="ECO:0000256" key="6">
    <source>
        <dbReference type="ARBA" id="ARBA00022989"/>
    </source>
</evidence>
<evidence type="ECO:0000256" key="3">
    <source>
        <dbReference type="ARBA" id="ARBA00022448"/>
    </source>
</evidence>
<feature type="transmembrane region" description="Helical" evidence="8">
    <location>
        <begin position="377"/>
        <end position="395"/>
    </location>
</feature>
<dbReference type="RefSeq" id="WP_012469880.1">
    <property type="nucleotide sequence ID" value="NC_010814.1"/>
</dbReference>
<reference evidence="10 11" key="1">
    <citation type="submission" date="2008-05" db="EMBL/GenBank/DDBJ databases">
        <title>Complete sequence of chromosome of Geobacter lovleyi SZ.</title>
        <authorList>
            <consortium name="US DOE Joint Genome Institute"/>
            <person name="Lucas S."/>
            <person name="Copeland A."/>
            <person name="Lapidus A."/>
            <person name="Glavina del Rio T."/>
            <person name="Dalin E."/>
            <person name="Tice H."/>
            <person name="Bruce D."/>
            <person name="Goodwin L."/>
            <person name="Pitluck S."/>
            <person name="Chertkov O."/>
            <person name="Meincke L."/>
            <person name="Brettin T."/>
            <person name="Detter J.C."/>
            <person name="Han C."/>
            <person name="Tapia R."/>
            <person name="Kuske C.R."/>
            <person name="Schmutz J."/>
            <person name="Larimer F."/>
            <person name="Land M."/>
            <person name="Hauser L."/>
            <person name="Kyrpides N."/>
            <person name="Mikhailova N."/>
            <person name="Sung Y."/>
            <person name="Fletcher K.E."/>
            <person name="Ritalahti K.M."/>
            <person name="Loeffler F.E."/>
            <person name="Richardson P."/>
        </authorList>
    </citation>
    <scope>NUCLEOTIDE SEQUENCE [LARGE SCALE GENOMIC DNA]</scope>
    <source>
        <strain evidence="11">ATCC BAA-1151 / DSM 17278 / SZ</strain>
    </source>
</reference>
<dbReference type="EMBL" id="CP001089">
    <property type="protein sequence ID" value="ACD95541.1"/>
    <property type="molecule type" value="Genomic_DNA"/>
</dbReference>
<evidence type="ECO:0000313" key="10">
    <source>
        <dbReference type="EMBL" id="ACD95541.1"/>
    </source>
</evidence>
<evidence type="ECO:0000256" key="4">
    <source>
        <dbReference type="ARBA" id="ARBA00022475"/>
    </source>
</evidence>
<keyword evidence="3" id="KW-0813">Transport</keyword>
<dbReference type="Gene3D" id="1.20.1250.20">
    <property type="entry name" value="MFS general substrate transporter like domains"/>
    <property type="match status" value="1"/>
</dbReference>
<keyword evidence="11" id="KW-1185">Reference proteome</keyword>
<keyword evidence="7 8" id="KW-0472">Membrane</keyword>
<evidence type="ECO:0000313" key="11">
    <source>
        <dbReference type="Proteomes" id="UP000002420"/>
    </source>
</evidence>
<feature type="transmembrane region" description="Helical" evidence="8">
    <location>
        <begin position="90"/>
        <end position="109"/>
    </location>
</feature>
<dbReference type="PROSITE" id="PS00216">
    <property type="entry name" value="SUGAR_TRANSPORT_1"/>
    <property type="match status" value="1"/>
</dbReference>
<feature type="transmembrane region" description="Helical" evidence="8">
    <location>
        <begin position="227"/>
        <end position="248"/>
    </location>
</feature>
<keyword evidence="5 8" id="KW-0812">Transmembrane</keyword>
<comment type="similarity">
    <text evidence="2">Belongs to the major facilitator superfamily.</text>
</comment>
<dbReference type="SUPFAM" id="SSF103473">
    <property type="entry name" value="MFS general substrate transporter"/>
    <property type="match status" value="1"/>
</dbReference>
<dbReference type="AlphaFoldDB" id="B3EBE7"/>
<evidence type="ECO:0000256" key="5">
    <source>
        <dbReference type="ARBA" id="ARBA00022692"/>
    </source>
</evidence>
<feature type="transmembrane region" description="Helical" evidence="8">
    <location>
        <begin position="115"/>
        <end position="137"/>
    </location>
</feature>
<gene>
    <name evidence="10" type="ordered locus">Glov_1825</name>
</gene>
<comment type="subcellular location">
    <subcellularLocation>
        <location evidence="1">Cell membrane</location>
        <topology evidence="1">Multi-pass membrane protein</topology>
    </subcellularLocation>
</comment>
<dbReference type="OrthoDB" id="9780737at2"/>
<dbReference type="CDD" id="cd17324">
    <property type="entry name" value="MFS_NepI_like"/>
    <property type="match status" value="1"/>
</dbReference>
<proteinExistence type="inferred from homology"/>
<dbReference type="InterPro" id="IPR020846">
    <property type="entry name" value="MFS_dom"/>
</dbReference>
<organism evidence="10 11">
    <name type="scientific">Trichlorobacter lovleyi (strain ATCC BAA-1151 / DSM 17278 / SZ)</name>
    <name type="common">Geobacter lovleyi</name>
    <dbReference type="NCBI Taxonomy" id="398767"/>
    <lineage>
        <taxon>Bacteria</taxon>
        <taxon>Pseudomonadati</taxon>
        <taxon>Thermodesulfobacteriota</taxon>
        <taxon>Desulfuromonadia</taxon>
        <taxon>Geobacterales</taxon>
        <taxon>Geobacteraceae</taxon>
        <taxon>Trichlorobacter</taxon>
    </lineage>
</organism>
<dbReference type="InterPro" id="IPR036259">
    <property type="entry name" value="MFS_trans_sf"/>
</dbReference>
<feature type="transmembrane region" description="Helical" evidence="8">
    <location>
        <begin position="260"/>
        <end position="280"/>
    </location>
</feature>
<protein>
    <submittedName>
        <fullName evidence="10">Major facilitator superfamily MFS_1</fullName>
    </submittedName>
</protein>
<dbReference type="InterPro" id="IPR011701">
    <property type="entry name" value="MFS"/>
</dbReference>
<feature type="transmembrane region" description="Helical" evidence="8">
    <location>
        <begin position="149"/>
        <end position="170"/>
    </location>
</feature>
<dbReference type="Pfam" id="PF07690">
    <property type="entry name" value="MFS_1"/>
    <property type="match status" value="1"/>
</dbReference>
<dbReference type="InterPro" id="IPR005829">
    <property type="entry name" value="Sugar_transporter_CS"/>
</dbReference>
<evidence type="ECO:0000256" key="1">
    <source>
        <dbReference type="ARBA" id="ARBA00004651"/>
    </source>
</evidence>
<sequence>MQGQRTRVKIQEAITIGSARYRQANLALFCAGFITFVTLYDIQPLLPLFTREFGISPATSSLTLSISTATLAIGMLFSGLTSDAIGRKPVMVTALILTSLLAIATAFSTTLPSLLLIRFAQGAVLAGVPSVAMAYLGEEMDANAIASAMGLYISGNAVGGMSGRVVTAIMADYLPWRTAIGLTGCISLVLALCFIKLLPASSRFQKRSLDLRTLLPSLLHHLKDPGMLCLFGTAFLCMGCFISLYNYIGFRLLLEPHSLSQSVISLIFLIYFLGSLSSAMMGRLIQRFGRRFVVRATIAAMACGILLTLSQSLISIITGIALFTCGFFGIHSIASGWVSRRATSYRAQASSLYLFSYYLGSSISGTLGGYFWGSYAWSGVAAMICLLLLAAFGCTEQLSRRYTGHAA</sequence>
<evidence type="ECO:0000256" key="7">
    <source>
        <dbReference type="ARBA" id="ARBA00023136"/>
    </source>
</evidence>
<dbReference type="PANTHER" id="PTHR43271:SF1">
    <property type="entry name" value="INNER MEMBRANE TRANSPORT PROTEIN YNFM"/>
    <property type="match status" value="1"/>
</dbReference>
<dbReference type="HOGENOM" id="CLU_001265_19_3_7"/>
<dbReference type="GO" id="GO:0022857">
    <property type="term" value="F:transmembrane transporter activity"/>
    <property type="evidence" value="ECO:0007669"/>
    <property type="project" value="InterPro"/>
</dbReference>
<dbReference type="PROSITE" id="PS50850">
    <property type="entry name" value="MFS"/>
    <property type="match status" value="1"/>
</dbReference>
<dbReference type="eggNOG" id="COG2814">
    <property type="taxonomic scope" value="Bacteria"/>
</dbReference>
<evidence type="ECO:0000256" key="8">
    <source>
        <dbReference type="SAM" id="Phobius"/>
    </source>
</evidence>
<keyword evidence="4" id="KW-1003">Cell membrane</keyword>
<accession>B3EBE7</accession>
<name>B3EBE7_TRIL1</name>
<evidence type="ECO:0000259" key="9">
    <source>
        <dbReference type="PROSITE" id="PS50850"/>
    </source>
</evidence>
<keyword evidence="6 8" id="KW-1133">Transmembrane helix</keyword>
<dbReference type="KEGG" id="glo:Glov_1825"/>
<dbReference type="STRING" id="398767.Glov_1825"/>
<feature type="transmembrane region" description="Helical" evidence="8">
    <location>
        <begin position="316"/>
        <end position="339"/>
    </location>
</feature>
<dbReference type="Proteomes" id="UP000002420">
    <property type="component" value="Chromosome"/>
</dbReference>
<dbReference type="PANTHER" id="PTHR43271">
    <property type="entry name" value="BLL2771 PROTEIN"/>
    <property type="match status" value="1"/>
</dbReference>
<feature type="transmembrane region" description="Helical" evidence="8">
    <location>
        <begin position="21"/>
        <end position="40"/>
    </location>
</feature>
<feature type="transmembrane region" description="Helical" evidence="8">
    <location>
        <begin position="292"/>
        <end position="310"/>
    </location>
</feature>